<proteinExistence type="predicted"/>
<dbReference type="AlphaFoldDB" id="A0A1Y5PBD6"/>
<gene>
    <name evidence="1" type="ORF">MHPYR_290071</name>
</gene>
<evidence type="ECO:0000313" key="1">
    <source>
        <dbReference type="EMBL" id="SBS75995.1"/>
    </source>
</evidence>
<dbReference type="SUPFAM" id="SSF52777">
    <property type="entry name" value="CoA-dependent acyltransferases"/>
    <property type="match status" value="1"/>
</dbReference>
<protein>
    <submittedName>
        <fullName evidence="1">Uncharacterized protein</fullName>
    </submittedName>
</protein>
<accession>A0A1Y5PBD6</accession>
<reference evidence="1" key="1">
    <citation type="submission" date="2016-03" db="EMBL/GenBank/DDBJ databases">
        <authorList>
            <person name="Ploux O."/>
        </authorList>
    </citation>
    <scope>NUCLEOTIDE SEQUENCE</scope>
    <source>
        <strain evidence="1">UC10</strain>
    </source>
</reference>
<name>A0A1Y5PBD6_9MYCO</name>
<dbReference type="Gene3D" id="3.30.559.30">
    <property type="entry name" value="Nonribosomal peptide synthetase, condensation domain"/>
    <property type="match status" value="1"/>
</dbReference>
<dbReference type="EMBL" id="FLQS01000022">
    <property type="protein sequence ID" value="SBS75995.1"/>
    <property type="molecule type" value="Genomic_DNA"/>
</dbReference>
<organism evidence="1">
    <name type="scientific">uncultured Mycobacterium sp</name>
    <dbReference type="NCBI Taxonomy" id="171292"/>
    <lineage>
        <taxon>Bacteria</taxon>
        <taxon>Bacillati</taxon>
        <taxon>Actinomycetota</taxon>
        <taxon>Actinomycetes</taxon>
        <taxon>Mycobacteriales</taxon>
        <taxon>Mycobacteriaceae</taxon>
        <taxon>Mycobacterium</taxon>
        <taxon>environmental samples</taxon>
    </lineage>
</organism>
<sequence>MGIGNCIQEIAEFIDMAVTIVGLVSHLWDTAATVGGMVAPVTYPSSNVRVVDDEILGRPRPEDLVRLSAPLSRELTAELDGAVEFAGLSVEEVLLAALGRAIARTIGVGVVTVSGLTTVQPIRLCCADERAMDANALLADVRDALTPARQLSTSPADVVFSFLGLPPDPALGPLQLTDGPALGVLAYRAHGELQIDWWFDGRRLDRCTVEELTTQFRLGLIGLTSEAVPA</sequence>